<feature type="transmembrane region" description="Helical" evidence="1">
    <location>
        <begin position="157"/>
        <end position="177"/>
    </location>
</feature>
<dbReference type="Proteomes" id="UP001489004">
    <property type="component" value="Unassembled WGS sequence"/>
</dbReference>
<dbReference type="InterPro" id="IPR036259">
    <property type="entry name" value="MFS_trans_sf"/>
</dbReference>
<dbReference type="PANTHER" id="PTHR23547:SF1">
    <property type="entry name" value="MAJOR FACILITATOR SUPERFAMILY MFS_1"/>
    <property type="match status" value="1"/>
</dbReference>
<dbReference type="SUPFAM" id="SSF103473">
    <property type="entry name" value="MFS general substrate transporter"/>
    <property type="match status" value="1"/>
</dbReference>
<feature type="transmembrane region" description="Helical" evidence="1">
    <location>
        <begin position="405"/>
        <end position="426"/>
    </location>
</feature>
<evidence type="ECO:0000313" key="2">
    <source>
        <dbReference type="EMBL" id="KAK9829657.1"/>
    </source>
</evidence>
<feature type="transmembrane region" description="Helical" evidence="1">
    <location>
        <begin position="446"/>
        <end position="467"/>
    </location>
</feature>
<dbReference type="EMBL" id="JALJOR010000001">
    <property type="protein sequence ID" value="KAK9829657.1"/>
    <property type="molecule type" value="Genomic_DNA"/>
</dbReference>
<evidence type="ECO:0000256" key="1">
    <source>
        <dbReference type="SAM" id="Phobius"/>
    </source>
</evidence>
<dbReference type="AlphaFoldDB" id="A0AAW1R794"/>
<keyword evidence="1" id="KW-1133">Transmembrane helix</keyword>
<dbReference type="Gene3D" id="1.20.1250.20">
    <property type="entry name" value="MFS general substrate transporter like domains"/>
    <property type="match status" value="1"/>
</dbReference>
<evidence type="ECO:0000313" key="3">
    <source>
        <dbReference type="Proteomes" id="UP001489004"/>
    </source>
</evidence>
<feature type="transmembrane region" description="Helical" evidence="1">
    <location>
        <begin position="364"/>
        <end position="385"/>
    </location>
</feature>
<keyword evidence="3" id="KW-1185">Reference proteome</keyword>
<feature type="transmembrane region" description="Helical" evidence="1">
    <location>
        <begin position="189"/>
        <end position="208"/>
    </location>
</feature>
<feature type="transmembrane region" description="Helical" evidence="1">
    <location>
        <begin position="125"/>
        <end position="151"/>
    </location>
</feature>
<proteinExistence type="predicted"/>
<reference evidence="2 3" key="1">
    <citation type="journal article" date="2024" name="Nat. Commun.">
        <title>Phylogenomics reveals the evolutionary origins of lichenization in chlorophyte algae.</title>
        <authorList>
            <person name="Puginier C."/>
            <person name="Libourel C."/>
            <person name="Otte J."/>
            <person name="Skaloud P."/>
            <person name="Haon M."/>
            <person name="Grisel S."/>
            <person name="Petersen M."/>
            <person name="Berrin J.G."/>
            <person name="Delaux P.M."/>
            <person name="Dal Grande F."/>
            <person name="Keller J."/>
        </authorList>
    </citation>
    <scope>NUCLEOTIDE SEQUENCE [LARGE SCALE GENOMIC DNA]</scope>
    <source>
        <strain evidence="2 3">SAG 2043</strain>
    </source>
</reference>
<comment type="caution">
    <text evidence="2">The sequence shown here is derived from an EMBL/GenBank/DDBJ whole genome shotgun (WGS) entry which is preliminary data.</text>
</comment>
<feature type="transmembrane region" description="Helical" evidence="1">
    <location>
        <begin position="479"/>
        <end position="503"/>
    </location>
</feature>
<keyword evidence="1" id="KW-0812">Transmembrane</keyword>
<dbReference type="InterPro" id="IPR047769">
    <property type="entry name" value="MFS_ArsJ"/>
</dbReference>
<protein>
    <submittedName>
        <fullName evidence="2">Uncharacterized protein</fullName>
    </submittedName>
</protein>
<sequence length="571" mass="61080">MEDPQIVCVPCPTQLEEEEQEGLVCRFCCNSSESLEAPAFVQDGVVTCTKPQGLSAGELRFRVQNKSGKVLFDRSGNETDEENRREEIVPVEEAARQPPVPGGTVVEAAGPVKDATKKRGALGPFAIISLAYILFTTTDGAVRMIVLLHAYQQGFTALALAGIFSGYELAGVVVNLLAGVAGARWGIKATLLGGLSFQMVALGMLLGWQTSWGQAQAIVYISVSQVLNGVAKDLTKLGGKTVTKLVTPDEKQQALFKLVAWITGFKNSFKGLGYLLGAVLLTVNYYLSIGIMMGLICAALPFAVSGLSWQLGRSERKNVTLRAVFRMNYNVNMLSAARFFLFASRDLWFEVTLPYFLRSPASGIGWGRVLVGLYLAIWIILYGQVQSWSPKFLLKPLGQSPPNKWAAVLWAAVLVACPAAMTGVLFGSNVFGYGVAKGTAVAVMTVILYLFCLVFAVNSAVHSYLIVRYAEGNKVAMNVGFYYMANAGGRLVGTLLSGILYTYVGDSIVQGFGACFAVSVAFVVISAVLASFIHDDVGGLNCGPCLNFRGRAKAAVGRLAEGNVLLATSAV</sequence>
<feature type="transmembrane region" description="Helical" evidence="1">
    <location>
        <begin position="509"/>
        <end position="533"/>
    </location>
</feature>
<dbReference type="PANTHER" id="PTHR23547">
    <property type="entry name" value="MAJOR FACILITATOR SUPERFAMILY DOMAIN, GENERAL SUBSTRATE TRANSPORTER"/>
    <property type="match status" value="1"/>
</dbReference>
<gene>
    <name evidence="2" type="ORF">WJX72_007147</name>
</gene>
<keyword evidence="1" id="KW-0472">Membrane</keyword>
<organism evidence="2 3">
    <name type="scientific">[Myrmecia] bisecta</name>
    <dbReference type="NCBI Taxonomy" id="41462"/>
    <lineage>
        <taxon>Eukaryota</taxon>
        <taxon>Viridiplantae</taxon>
        <taxon>Chlorophyta</taxon>
        <taxon>core chlorophytes</taxon>
        <taxon>Trebouxiophyceae</taxon>
        <taxon>Trebouxiales</taxon>
        <taxon>Trebouxiaceae</taxon>
        <taxon>Myrmecia</taxon>
    </lineage>
</organism>
<feature type="transmembrane region" description="Helical" evidence="1">
    <location>
        <begin position="285"/>
        <end position="307"/>
    </location>
</feature>
<name>A0AAW1R794_9CHLO</name>
<accession>A0AAW1R794</accession>